<evidence type="ECO:0000313" key="3">
    <source>
        <dbReference type="EMBL" id="QDV04966.1"/>
    </source>
</evidence>
<dbReference type="Proteomes" id="UP000320390">
    <property type="component" value="Chromosome"/>
</dbReference>
<feature type="coiled-coil region" evidence="1">
    <location>
        <begin position="78"/>
        <end position="105"/>
    </location>
</feature>
<protein>
    <submittedName>
        <fullName evidence="3">Uncharacterized protein</fullName>
    </submittedName>
</protein>
<keyword evidence="1" id="KW-0175">Coiled coil</keyword>
<feature type="compositionally biased region" description="Basic and acidic residues" evidence="2">
    <location>
        <begin position="138"/>
        <end position="153"/>
    </location>
</feature>
<sequence>MAVAIRVGTSRGLILLALLVILLVTVLAPGAQAQARIGDVPASDVEAKRARWERLSDAEKAELRERFQRLQKLPEGERSKLRERAQRLAGEMAEIEASLGEEERAELDALAPGDRAKELRRLVAERARNAASRLRSRMTPEERQSLESASPDERARILRSIRERDLSRLPEHVASLGEELGLSVQELGRIRDGSPEEQRAAIARLLRRRVEKQVKEQGLPDGLGEARWERLQKTEDEAFFRALQSIRRRHPGFGIPRKRWEAHLRRSESLAERLETMVAPDAADRARFPKLPERLLARRVVSLRRGRIEDLVIRQAKLGPESSERLRGLPDRDFLILHAVMVRVLREGGDLATALGRWFDRAERSGPGGETKR</sequence>
<evidence type="ECO:0000313" key="4">
    <source>
        <dbReference type="Proteomes" id="UP000320390"/>
    </source>
</evidence>
<evidence type="ECO:0000256" key="1">
    <source>
        <dbReference type="SAM" id="Coils"/>
    </source>
</evidence>
<gene>
    <name evidence="3" type="ORF">Poly30_04610</name>
</gene>
<keyword evidence="4" id="KW-1185">Reference proteome</keyword>
<accession>A0A518ELJ0</accession>
<feature type="region of interest" description="Disordered" evidence="2">
    <location>
        <begin position="131"/>
        <end position="153"/>
    </location>
</feature>
<proteinExistence type="predicted"/>
<dbReference type="RefSeq" id="WP_145194395.1">
    <property type="nucleotide sequence ID" value="NZ_CP036434.1"/>
</dbReference>
<name>A0A518ELJ0_9BACT</name>
<organism evidence="3 4">
    <name type="scientific">Saltatorellus ferox</name>
    <dbReference type="NCBI Taxonomy" id="2528018"/>
    <lineage>
        <taxon>Bacteria</taxon>
        <taxon>Pseudomonadati</taxon>
        <taxon>Planctomycetota</taxon>
        <taxon>Planctomycetia</taxon>
        <taxon>Planctomycetia incertae sedis</taxon>
        <taxon>Saltatorellus</taxon>
    </lineage>
</organism>
<evidence type="ECO:0000256" key="2">
    <source>
        <dbReference type="SAM" id="MobiDB-lite"/>
    </source>
</evidence>
<dbReference type="EMBL" id="CP036434">
    <property type="protein sequence ID" value="QDV04966.1"/>
    <property type="molecule type" value="Genomic_DNA"/>
</dbReference>
<reference evidence="3 4" key="1">
    <citation type="submission" date="2019-02" db="EMBL/GenBank/DDBJ databases">
        <title>Deep-cultivation of Planctomycetes and their phenomic and genomic characterization uncovers novel biology.</title>
        <authorList>
            <person name="Wiegand S."/>
            <person name="Jogler M."/>
            <person name="Boedeker C."/>
            <person name="Pinto D."/>
            <person name="Vollmers J."/>
            <person name="Rivas-Marin E."/>
            <person name="Kohn T."/>
            <person name="Peeters S.H."/>
            <person name="Heuer A."/>
            <person name="Rast P."/>
            <person name="Oberbeckmann S."/>
            <person name="Bunk B."/>
            <person name="Jeske O."/>
            <person name="Meyerdierks A."/>
            <person name="Storesund J.E."/>
            <person name="Kallscheuer N."/>
            <person name="Luecker S."/>
            <person name="Lage O.M."/>
            <person name="Pohl T."/>
            <person name="Merkel B.J."/>
            <person name="Hornburger P."/>
            <person name="Mueller R.-W."/>
            <person name="Bruemmer F."/>
            <person name="Labrenz M."/>
            <person name="Spormann A.M."/>
            <person name="Op den Camp H."/>
            <person name="Overmann J."/>
            <person name="Amann R."/>
            <person name="Jetten M.S.M."/>
            <person name="Mascher T."/>
            <person name="Medema M.H."/>
            <person name="Devos D.P."/>
            <person name="Kaster A.-K."/>
            <person name="Ovreas L."/>
            <person name="Rohde M."/>
            <person name="Galperin M.Y."/>
            <person name="Jogler C."/>
        </authorList>
    </citation>
    <scope>NUCLEOTIDE SEQUENCE [LARGE SCALE GENOMIC DNA]</scope>
    <source>
        <strain evidence="3 4">Poly30</strain>
    </source>
</reference>
<dbReference type="AlphaFoldDB" id="A0A518ELJ0"/>